<keyword evidence="3" id="KW-1133">Transmembrane helix</keyword>
<dbReference type="AlphaFoldDB" id="A0A833VDP2"/>
<dbReference type="PANTHER" id="PTHR47747:SF3">
    <property type="entry name" value="OS03G0853600 PROTEIN"/>
    <property type="match status" value="1"/>
</dbReference>
<feature type="transmembrane region" description="Helical" evidence="3">
    <location>
        <begin position="30"/>
        <end position="50"/>
    </location>
</feature>
<keyword evidence="3" id="KW-0812">Transmembrane</keyword>
<dbReference type="OrthoDB" id="751422at2759"/>
<sequence>MSNEEGSKEKRWVYPCSNCKEEMKKTMSTYLGLSFAVFLGLLPKNTLPYITSLQSRNRVLALRLFEAEDQLRQVRARRREDGRANARAAEILAEHRNAWLDTEHSLLNRLEDARAVESELRARIDSLERELLVAKSANAAATVSGDDATDGNEKREIGAGEGEGEVEGELSEEEMDEEEGMVLHEERVADGLELDEFAAMFYQERLQMPLPPMDGHGLGPQNNGNYHCTDASWFELHNPSSNPNHIPWQGLNYDPVESMGGLKHVTARESPWKIGLASSGVPNKLKVLEEELVNLENLGKGDLSKIPSSMRKQAKRYQSLSVRIDDLCKRMRASDPYDPAIGAELRLQRQTEFLMEAKHLQHRATETRLKLSTVQSETLNISRFSFGEEFSAEVKFRMKRSLDSIRNNFKDIQRNLEVWLARILGDLEGMLARDGASRMREYTNFW</sequence>
<evidence type="ECO:0000256" key="1">
    <source>
        <dbReference type="SAM" id="Coils"/>
    </source>
</evidence>
<keyword evidence="3" id="KW-0472">Membrane</keyword>
<feature type="region of interest" description="Disordered" evidence="2">
    <location>
        <begin position="140"/>
        <end position="179"/>
    </location>
</feature>
<evidence type="ECO:0000313" key="5">
    <source>
        <dbReference type="Proteomes" id="UP000623129"/>
    </source>
</evidence>
<protein>
    <submittedName>
        <fullName evidence="4">Uncharacterized protein</fullName>
    </submittedName>
</protein>
<reference evidence="4" key="1">
    <citation type="submission" date="2020-01" db="EMBL/GenBank/DDBJ databases">
        <title>Genome sequence of Kobresia littledalei, the first chromosome-level genome in the family Cyperaceae.</title>
        <authorList>
            <person name="Qu G."/>
        </authorList>
    </citation>
    <scope>NUCLEOTIDE SEQUENCE</scope>
    <source>
        <strain evidence="4">C.B.Clarke</strain>
        <tissue evidence="4">Leaf</tissue>
    </source>
</reference>
<keyword evidence="1" id="KW-0175">Coiled coil</keyword>
<evidence type="ECO:0000256" key="2">
    <source>
        <dbReference type="SAM" id="MobiDB-lite"/>
    </source>
</evidence>
<dbReference type="EMBL" id="SWLB01000008">
    <property type="protein sequence ID" value="KAF3335472.1"/>
    <property type="molecule type" value="Genomic_DNA"/>
</dbReference>
<comment type="caution">
    <text evidence="4">The sequence shown here is derived from an EMBL/GenBank/DDBJ whole genome shotgun (WGS) entry which is preliminary data.</text>
</comment>
<keyword evidence="5" id="KW-1185">Reference proteome</keyword>
<feature type="coiled-coil region" evidence="1">
    <location>
        <begin position="110"/>
        <end position="137"/>
    </location>
</feature>
<proteinExistence type="predicted"/>
<accession>A0A833VDP2</accession>
<dbReference type="Proteomes" id="UP000623129">
    <property type="component" value="Unassembled WGS sequence"/>
</dbReference>
<feature type="compositionally biased region" description="Acidic residues" evidence="2">
    <location>
        <begin position="162"/>
        <end position="179"/>
    </location>
</feature>
<evidence type="ECO:0000256" key="3">
    <source>
        <dbReference type="SAM" id="Phobius"/>
    </source>
</evidence>
<name>A0A833VDP2_9POAL</name>
<dbReference type="PANTHER" id="PTHR47747">
    <property type="entry name" value="RIBONUCLEASE P PROTEIN SUBUNIT P38-LIKE PROTEIN"/>
    <property type="match status" value="1"/>
</dbReference>
<organism evidence="4 5">
    <name type="scientific">Carex littledalei</name>
    <dbReference type="NCBI Taxonomy" id="544730"/>
    <lineage>
        <taxon>Eukaryota</taxon>
        <taxon>Viridiplantae</taxon>
        <taxon>Streptophyta</taxon>
        <taxon>Embryophyta</taxon>
        <taxon>Tracheophyta</taxon>
        <taxon>Spermatophyta</taxon>
        <taxon>Magnoliopsida</taxon>
        <taxon>Liliopsida</taxon>
        <taxon>Poales</taxon>
        <taxon>Cyperaceae</taxon>
        <taxon>Cyperoideae</taxon>
        <taxon>Cariceae</taxon>
        <taxon>Carex</taxon>
        <taxon>Carex subgen. Euthyceras</taxon>
    </lineage>
</organism>
<evidence type="ECO:0000313" key="4">
    <source>
        <dbReference type="EMBL" id="KAF3335472.1"/>
    </source>
</evidence>
<gene>
    <name evidence="4" type="ORF">FCM35_KLT19979</name>
</gene>